<dbReference type="GO" id="GO:0004534">
    <property type="term" value="F:5'-3' RNA exonuclease activity"/>
    <property type="evidence" value="ECO:0007669"/>
    <property type="project" value="TreeGrafter"/>
</dbReference>
<dbReference type="HOGENOM" id="CLU_540535_0_0_7"/>
<feature type="domain" description="Aminoglycoside phosphotransferase" evidence="1">
    <location>
        <begin position="224"/>
        <end position="430"/>
    </location>
</feature>
<dbReference type="InterPro" id="IPR011009">
    <property type="entry name" value="Kinase-like_dom_sf"/>
</dbReference>
<gene>
    <name evidence="2" type="ORF">GPICK_10955</name>
</gene>
<name>A0A0B5BF81_9BACT</name>
<dbReference type="PANTHER" id="PTHR42924">
    <property type="entry name" value="EXONUCLEASE"/>
    <property type="match status" value="1"/>
</dbReference>
<dbReference type="SUPFAM" id="SSF56112">
    <property type="entry name" value="Protein kinase-like (PK-like)"/>
    <property type="match status" value="1"/>
</dbReference>
<dbReference type="Gene3D" id="3.90.1200.10">
    <property type="match status" value="1"/>
</dbReference>
<dbReference type="CDD" id="cd07432">
    <property type="entry name" value="PHP_HisPPase"/>
    <property type="match status" value="1"/>
</dbReference>
<dbReference type="PANTHER" id="PTHR42924:SF3">
    <property type="entry name" value="POLYMERASE_HISTIDINOL PHOSPHATASE N-TERMINAL DOMAIN-CONTAINING PROTEIN"/>
    <property type="match status" value="1"/>
</dbReference>
<evidence type="ECO:0000313" key="3">
    <source>
        <dbReference type="Proteomes" id="UP000057609"/>
    </source>
</evidence>
<keyword evidence="2" id="KW-0808">Transferase</keyword>
<dbReference type="InterPro" id="IPR002575">
    <property type="entry name" value="Aminoglycoside_PTrfase"/>
</dbReference>
<reference evidence="2 3" key="1">
    <citation type="journal article" date="2015" name="Genome Announc.">
        <title>Complete Genome of Geobacter pickeringii G13T, a Metal-Reducing Isolate from Sedimentary Kaolin Deposits.</title>
        <authorList>
            <person name="Badalamenti J.P."/>
            <person name="Bond D.R."/>
        </authorList>
    </citation>
    <scope>NUCLEOTIDE SEQUENCE [LARGE SCALE GENOMIC DNA]</scope>
    <source>
        <strain evidence="2 3">G13</strain>
    </source>
</reference>
<evidence type="ECO:0000259" key="1">
    <source>
        <dbReference type="Pfam" id="PF01636"/>
    </source>
</evidence>
<dbReference type="OrthoDB" id="9775360at2"/>
<organism evidence="2 3">
    <name type="scientific">Geobacter pickeringii</name>
    <dbReference type="NCBI Taxonomy" id="345632"/>
    <lineage>
        <taxon>Bacteria</taxon>
        <taxon>Pseudomonadati</taxon>
        <taxon>Thermodesulfobacteriota</taxon>
        <taxon>Desulfuromonadia</taxon>
        <taxon>Geobacterales</taxon>
        <taxon>Geobacteraceae</taxon>
        <taxon>Geobacter</taxon>
    </lineage>
</organism>
<dbReference type="GO" id="GO:0035312">
    <property type="term" value="F:5'-3' DNA exonuclease activity"/>
    <property type="evidence" value="ECO:0007669"/>
    <property type="project" value="TreeGrafter"/>
</dbReference>
<dbReference type="RefSeq" id="WP_039743165.1">
    <property type="nucleotide sequence ID" value="NZ_CP009788.1"/>
</dbReference>
<dbReference type="InterPro" id="IPR052018">
    <property type="entry name" value="PHP_domain"/>
</dbReference>
<dbReference type="SUPFAM" id="SSF89550">
    <property type="entry name" value="PHP domain-like"/>
    <property type="match status" value="1"/>
</dbReference>
<dbReference type="Proteomes" id="UP000057609">
    <property type="component" value="Chromosome"/>
</dbReference>
<dbReference type="STRING" id="345632.GPICK_10955"/>
<dbReference type="EMBL" id="CP009788">
    <property type="protein sequence ID" value="AJE03804.1"/>
    <property type="molecule type" value="Genomic_DNA"/>
</dbReference>
<dbReference type="GO" id="GO:0016740">
    <property type="term" value="F:transferase activity"/>
    <property type="evidence" value="ECO:0007669"/>
    <property type="project" value="UniProtKB-KW"/>
</dbReference>
<sequence length="502" mass="56887">MLLEMHCHTAEHSECSSISACELVRQVYAKGLQGVVFTDHHFLWSDDALRQVRRGAEVPDHFLVLSGQEVSSAECGDVLVYGATKIFPPRTSLVDIRDEFPEAALVWAHPYRKGRQPTVATLRNALLDGIEIFNSNHTVLENSRALRDWHQHRFTAIGGTDTHGSSYAGLYPTIFDHPMKNIFDLATEIRHGRCRPFLKEIPRSGANSLVTEVTFGTKGKDEVRERLIIKEITSAHKWRSEERAHEIMAHLIKHGFADGAYRVPRPIDDDPDSMTLIEQGLRAKSLYDKLLTSNSFDGREYIERAAAWLARLHNCRLQITSPDEFLVKEEARLEKYLERFTDISHRHTRKVSDIIGALRDAERGVVQASAGLLVQGHGDFHPKNIFVGQDSQEDRSTLFVAAIDFESSLVLPCAFDVGCFLAQFHNQFFAHPDILQRYPEQIFLDTYLGNSVGIESDFLRQVELFRARTNMSIAAYLIKIGMGESENLWRVIVEAERALGHV</sequence>
<keyword evidence="3" id="KW-1185">Reference proteome</keyword>
<dbReference type="AlphaFoldDB" id="A0A0B5BF81"/>
<dbReference type="Gene3D" id="3.20.20.140">
    <property type="entry name" value="Metal-dependent hydrolases"/>
    <property type="match status" value="1"/>
</dbReference>
<protein>
    <submittedName>
        <fullName evidence="2">Phosphotransferase</fullName>
    </submittedName>
</protein>
<evidence type="ECO:0000313" key="2">
    <source>
        <dbReference type="EMBL" id="AJE03804.1"/>
    </source>
</evidence>
<proteinExistence type="predicted"/>
<accession>A0A0B5BF81</accession>
<dbReference type="InterPro" id="IPR016195">
    <property type="entry name" value="Pol/histidinol_Pase-like"/>
</dbReference>
<dbReference type="Pfam" id="PF01636">
    <property type="entry name" value="APH"/>
    <property type="match status" value="1"/>
</dbReference>
<dbReference type="KEGG" id="gpi:GPICK_10955"/>